<evidence type="ECO:0000256" key="1">
    <source>
        <dbReference type="ARBA" id="ARBA00035012"/>
    </source>
</evidence>
<gene>
    <name evidence="4" type="ordered locus">tll0948</name>
</gene>
<dbReference type="InterPro" id="IPR012337">
    <property type="entry name" value="RNaseH-like_sf"/>
</dbReference>
<reference evidence="4 5" key="1">
    <citation type="journal article" date="2002" name="DNA Res.">
        <title>Complete genome structure of the thermophilic cyanobacterium Thermosynechococcus elongatus BP-1.</title>
        <authorList>
            <person name="Nakamura Y."/>
            <person name="Kaneko T."/>
            <person name="Sato S."/>
            <person name="Ikeuchi M."/>
            <person name="Katoh H."/>
            <person name="Sasamoto S."/>
            <person name="Watanabe A."/>
            <person name="Iriguchi M."/>
            <person name="Kawashima K."/>
            <person name="Kimura T."/>
            <person name="Kishida Y."/>
            <person name="Kiyokawa C."/>
            <person name="Kohara M."/>
            <person name="Matsumoto M."/>
            <person name="Matsuno A."/>
            <person name="Nakazaki N."/>
            <person name="Shimpo S."/>
            <person name="Sugimoto M."/>
            <person name="Takeuchi C."/>
            <person name="Yamada M."/>
            <person name="Tabata S."/>
        </authorList>
    </citation>
    <scope>NUCLEOTIDE SEQUENCE [LARGE SCALE GENOMIC DNA]</scope>
    <source>
        <strain evidence="5">IAM M-273 / NIES-2133 / BP-1</strain>
    </source>
</reference>
<dbReference type="Gene3D" id="2.170.260.50">
    <property type="match status" value="1"/>
</dbReference>
<dbReference type="InterPro" id="IPR003165">
    <property type="entry name" value="Piwi"/>
</dbReference>
<dbReference type="InterPro" id="IPR036397">
    <property type="entry name" value="RNaseH_sf"/>
</dbReference>
<evidence type="ECO:0000313" key="5">
    <source>
        <dbReference type="Proteomes" id="UP000000440"/>
    </source>
</evidence>
<dbReference type="Gene3D" id="3.40.50.2300">
    <property type="match status" value="1"/>
</dbReference>
<protein>
    <recommendedName>
        <fullName evidence="2">Protein argonaute</fullName>
    </recommendedName>
</protein>
<dbReference type="eggNOG" id="COG1431">
    <property type="taxonomic scope" value="Bacteria"/>
</dbReference>
<keyword evidence="5" id="KW-1185">Reference proteome</keyword>
<dbReference type="InterPro" id="IPR040895">
    <property type="entry name" value="Ago_PAZ"/>
</dbReference>
<evidence type="ECO:0000259" key="3">
    <source>
        <dbReference type="SMART" id="SM00950"/>
    </source>
</evidence>
<dbReference type="EMBL" id="BA000039">
    <property type="protein sequence ID" value="BAC08500.1"/>
    <property type="molecule type" value="Genomic_DNA"/>
</dbReference>
<dbReference type="Gene3D" id="3.30.420.10">
    <property type="entry name" value="Ribonuclease H-like superfamily/Ribonuclease H"/>
    <property type="match status" value="1"/>
</dbReference>
<dbReference type="SUPFAM" id="SSF53098">
    <property type="entry name" value="Ribonuclease H-like"/>
    <property type="match status" value="1"/>
</dbReference>
<dbReference type="GO" id="GO:0003676">
    <property type="term" value="F:nucleic acid binding"/>
    <property type="evidence" value="ECO:0007669"/>
    <property type="project" value="InterPro"/>
</dbReference>
<comment type="similarity">
    <text evidence="1">Belongs to the argonaute family. Long pAgo subfamily.</text>
</comment>
<dbReference type="KEGG" id="tel:tll0948"/>
<evidence type="ECO:0000256" key="2">
    <source>
        <dbReference type="ARBA" id="ARBA00035032"/>
    </source>
</evidence>
<dbReference type="CDD" id="cd04659">
    <property type="entry name" value="Piwi_piwi-like_ProArk"/>
    <property type="match status" value="1"/>
</dbReference>
<dbReference type="EnsemblBacteria" id="BAC08500">
    <property type="protein sequence ID" value="BAC08500"/>
    <property type="gene ID" value="BAC08500"/>
</dbReference>
<organism evidence="4 5">
    <name type="scientific">Thermosynechococcus vestitus (strain NIES-2133 / IAM M-273 / BP-1)</name>
    <dbReference type="NCBI Taxonomy" id="197221"/>
    <lineage>
        <taxon>Bacteria</taxon>
        <taxon>Bacillati</taxon>
        <taxon>Cyanobacteriota</taxon>
        <taxon>Cyanophyceae</taxon>
        <taxon>Acaryochloridales</taxon>
        <taxon>Thermosynechococcaceae</taxon>
        <taxon>Thermosynechococcus</taxon>
    </lineage>
</organism>
<evidence type="ECO:0000313" key="4">
    <source>
        <dbReference type="EMBL" id="BAC08500.1"/>
    </source>
</evidence>
<proteinExistence type="inferred from homology"/>
<dbReference type="AlphaFoldDB" id="Q8DKB1"/>
<dbReference type="Pfam" id="PF18309">
    <property type="entry name" value="PAZ_3"/>
    <property type="match status" value="1"/>
</dbReference>
<accession>Q8DKB1</accession>
<dbReference type="PATRIC" id="fig|197221.4.peg.995"/>
<dbReference type="SMART" id="SM00950">
    <property type="entry name" value="Piwi"/>
    <property type="match status" value="1"/>
</dbReference>
<feature type="domain" description="Piwi" evidence="3">
    <location>
        <begin position="458"/>
        <end position="741"/>
    </location>
</feature>
<dbReference type="Proteomes" id="UP000000440">
    <property type="component" value="Chromosome"/>
</dbReference>
<name>Q8DKB1_THEVB</name>
<sequence>MPRETCYDKRTTPSQYGWLPIDSLSVMPTQFQEVEVILNRFFVKKLSRPDLTFHEYQCQFTQVPEQGSEQKAISSVCYKLGVTAVRLGSCIITREPIDPERMRTKDWQLQLIGCRELSCQNYRERQALETFERKILEEKLKETFKKTIIEKDYELGLIWWISGEEGLEKTGHGWEVHRGRQIDLKIETDEKLYLEIDIHHRFYTPFKLEWWLSEYPNIQIKYVRNTYKDKKKWILENFADKSPNEIQIEALGISLAEYHRQEGATQQEIDESRVVIVKKISDYKAKPVYHLSQRLSPILTMETLAQIAEQGREKKEIQGVFDYIRKNIGTRLQESQKIAQVIFKNVYNLSSQPEIMKVNGFVMPRAKLLARNNKEVNQTARIKSFGCAKIGETKFGCLNLFDNKPEYPEEVHKCLLAIARSSGVQIKIDSYFTGSDYPKDDLAQQRFWQQWAAQGIKTVLVVMPWSPHEEKTRLRIQALKAGIATQFMIPTPQDNPYKALNVALGLLCKAKWQPVYLKPLDDPQAADLIIGFDTSTNRRLYYGTSAFAILANGQSLGWELPDIQRGETFSGQSIWQVVSKLVLKFQDNYDSYPKKILLMRDGLVQDGEFEQTIRELTHQGIDVDILSVRKSGSGRMGRELTSGNTAITYDDAEVGTVIFYSATDSFILQTTEVIKTKTGPLGSARPLRVVRHYGNTPLELLALQTYHLTQLHPASGFRSCRLPWVLHLADRSSKEFQRIGQISLLQNVDREKLIAV</sequence>